<evidence type="ECO:0000313" key="4">
    <source>
        <dbReference type="Proteomes" id="UP000749559"/>
    </source>
</evidence>
<feature type="compositionally biased region" description="Basic and acidic residues" evidence="1">
    <location>
        <begin position="189"/>
        <end position="202"/>
    </location>
</feature>
<keyword evidence="2" id="KW-0812">Transmembrane</keyword>
<feature type="region of interest" description="Disordered" evidence="1">
    <location>
        <begin position="180"/>
        <end position="202"/>
    </location>
</feature>
<proteinExistence type="predicted"/>
<evidence type="ECO:0000256" key="2">
    <source>
        <dbReference type="SAM" id="Phobius"/>
    </source>
</evidence>
<comment type="caution">
    <text evidence="3">The sequence shown here is derived from an EMBL/GenBank/DDBJ whole genome shotgun (WGS) entry which is preliminary data.</text>
</comment>
<evidence type="ECO:0000313" key="3">
    <source>
        <dbReference type="EMBL" id="CAH1795638.1"/>
    </source>
</evidence>
<gene>
    <name evidence="3" type="ORF">OFUS_LOCUS20153</name>
</gene>
<accession>A0A8S4PPK8</accession>
<dbReference type="EMBL" id="CAIIXF020000009">
    <property type="protein sequence ID" value="CAH1795638.1"/>
    <property type="molecule type" value="Genomic_DNA"/>
</dbReference>
<evidence type="ECO:0000256" key="1">
    <source>
        <dbReference type="SAM" id="MobiDB-lite"/>
    </source>
</evidence>
<reference evidence="3" key="1">
    <citation type="submission" date="2022-03" db="EMBL/GenBank/DDBJ databases">
        <authorList>
            <person name="Martin C."/>
        </authorList>
    </citation>
    <scope>NUCLEOTIDE SEQUENCE</scope>
</reference>
<keyword evidence="2" id="KW-0472">Membrane</keyword>
<feature type="region of interest" description="Disordered" evidence="1">
    <location>
        <begin position="490"/>
        <end position="553"/>
    </location>
</feature>
<name>A0A8S4PPK8_OWEFU</name>
<sequence>MGVLVQKDMGQDKTGKIPEAKHFGSWILKRVLIGLTLCILAYLCLWTSTSVKNKFFPSYRNKPYRKYVNRHGIKTSMFHHKPYMEAFRKVNRGEKVLGRNSASRTLSNRKNTNNKLSGLKKKQKIDLKDNKFKGPFQDPTTAKPLNKGRWANEREEVVDRAVLDYKLMESTKPKIVNQSNVTQNAKNKVKSEQINKKEKSGTIINKNEKSIDESEVTPKNSQLNNKISKSQDSVKLNKKGIELENKFKFKMHGNESARVKVDTIKTAERVKQIQNAIRNSMLKTGNATGKFNKLTNLTKETIRSKLRQFGSLRNSTHQMMNQNERKYKAKKYGELKKLRQYNATNQNLKSEYPEERNNTIESRKIGMRNLGGPKIKQHDREETNVKLVPHKDERSKLDNLTKANVKSNIPNEKINTGILKEIEMKNVVGENMKRRDKTQTNIMKPLHNEYMKRPTLDSTRKAKVTLLDNPNGRMDASRMRKIGMKNVVGEKMKQRDRKQTKITKPLPNEYMKRPMFDNSMKAKRKLDNPNERKNGSKLRKFGMKNVVGEEMKQ</sequence>
<dbReference type="AlphaFoldDB" id="A0A8S4PPK8"/>
<protein>
    <submittedName>
        <fullName evidence="3">Uncharacterized protein</fullName>
    </submittedName>
</protein>
<feature type="non-terminal residue" evidence="3">
    <location>
        <position position="553"/>
    </location>
</feature>
<organism evidence="3 4">
    <name type="scientific">Owenia fusiformis</name>
    <name type="common">Polychaete worm</name>
    <dbReference type="NCBI Taxonomy" id="6347"/>
    <lineage>
        <taxon>Eukaryota</taxon>
        <taxon>Metazoa</taxon>
        <taxon>Spiralia</taxon>
        <taxon>Lophotrochozoa</taxon>
        <taxon>Annelida</taxon>
        <taxon>Polychaeta</taxon>
        <taxon>Sedentaria</taxon>
        <taxon>Canalipalpata</taxon>
        <taxon>Sabellida</taxon>
        <taxon>Oweniida</taxon>
        <taxon>Oweniidae</taxon>
        <taxon>Owenia</taxon>
    </lineage>
</organism>
<feature type="compositionally biased region" description="Basic and acidic residues" evidence="1">
    <location>
        <begin position="490"/>
        <end position="499"/>
    </location>
</feature>
<keyword evidence="4" id="KW-1185">Reference proteome</keyword>
<dbReference type="Proteomes" id="UP000749559">
    <property type="component" value="Unassembled WGS sequence"/>
</dbReference>
<keyword evidence="2" id="KW-1133">Transmembrane helix</keyword>
<feature type="compositionally biased region" description="Basic and acidic residues" evidence="1">
    <location>
        <begin position="525"/>
        <end position="534"/>
    </location>
</feature>
<feature type="transmembrane region" description="Helical" evidence="2">
    <location>
        <begin position="31"/>
        <end position="48"/>
    </location>
</feature>